<dbReference type="Proteomes" id="UP000323166">
    <property type="component" value="Unassembled WGS sequence"/>
</dbReference>
<organism evidence="2 3">
    <name type="scientific">Desulfallas thermosapovorans DSM 6562</name>
    <dbReference type="NCBI Taxonomy" id="1121431"/>
    <lineage>
        <taxon>Bacteria</taxon>
        <taxon>Bacillati</taxon>
        <taxon>Bacillota</taxon>
        <taxon>Clostridia</taxon>
        <taxon>Eubacteriales</taxon>
        <taxon>Desulfallaceae</taxon>
        <taxon>Desulfallas</taxon>
    </lineage>
</organism>
<evidence type="ECO:0000313" key="3">
    <source>
        <dbReference type="Proteomes" id="UP000323166"/>
    </source>
</evidence>
<proteinExistence type="predicted"/>
<name>A0A5S4ZQ98_9FIRM</name>
<feature type="transmembrane region" description="Helical" evidence="1">
    <location>
        <begin position="13"/>
        <end position="33"/>
    </location>
</feature>
<gene>
    <name evidence="2" type="ORF">LX24_01775</name>
</gene>
<keyword evidence="1" id="KW-1133">Transmembrane helix</keyword>
<evidence type="ECO:0000313" key="2">
    <source>
        <dbReference type="EMBL" id="TYO95048.1"/>
    </source>
</evidence>
<keyword evidence="1" id="KW-0472">Membrane</keyword>
<reference evidence="2 3" key="1">
    <citation type="submission" date="2019-07" db="EMBL/GenBank/DDBJ databases">
        <title>Genomic Encyclopedia of Type Strains, Phase I: the one thousand microbial genomes (KMG-I) project.</title>
        <authorList>
            <person name="Kyrpides N."/>
        </authorList>
    </citation>
    <scope>NUCLEOTIDE SEQUENCE [LARGE SCALE GENOMIC DNA]</scope>
    <source>
        <strain evidence="2 3">DSM 6562</strain>
    </source>
</reference>
<protein>
    <submittedName>
        <fullName evidence="2">Prepilin-type N-terminal cleavage/methylation domain-containing protein</fullName>
    </submittedName>
</protein>
<keyword evidence="3" id="KW-1185">Reference proteome</keyword>
<keyword evidence="1" id="KW-0812">Transmembrane</keyword>
<dbReference type="SUPFAM" id="SSF54523">
    <property type="entry name" value="Pili subunits"/>
    <property type="match status" value="1"/>
</dbReference>
<dbReference type="RefSeq" id="WP_166511788.1">
    <property type="nucleotide sequence ID" value="NZ_VNHM01000009.1"/>
</dbReference>
<sequence length="177" mass="20377">MRLNDNGFTLVELVIAMALLLIVLSLGYMMYFFGLRSFQTIEEQWKVQHEVQLGANFITNSVRNAIKIELNPNDILFWDDSDNYICLEKTTQGDEQKYSIMHISNKGRTPVTKPVIDKLQFELARTNDNYILSFDIIGSSRESSYRLNSSVFLNNSDKIHPVVIPDSEIVAIYYKTP</sequence>
<dbReference type="AlphaFoldDB" id="A0A5S4ZQ98"/>
<dbReference type="InterPro" id="IPR045584">
    <property type="entry name" value="Pilin-like"/>
</dbReference>
<dbReference type="InterPro" id="IPR012902">
    <property type="entry name" value="N_methyl_site"/>
</dbReference>
<evidence type="ECO:0000256" key="1">
    <source>
        <dbReference type="SAM" id="Phobius"/>
    </source>
</evidence>
<dbReference type="Pfam" id="PF07963">
    <property type="entry name" value="N_methyl"/>
    <property type="match status" value="1"/>
</dbReference>
<comment type="caution">
    <text evidence="2">The sequence shown here is derived from an EMBL/GenBank/DDBJ whole genome shotgun (WGS) entry which is preliminary data.</text>
</comment>
<accession>A0A5S4ZQ98</accession>
<dbReference type="NCBIfam" id="TIGR02532">
    <property type="entry name" value="IV_pilin_GFxxxE"/>
    <property type="match status" value="1"/>
</dbReference>
<dbReference type="EMBL" id="VNHM01000009">
    <property type="protein sequence ID" value="TYO95048.1"/>
    <property type="molecule type" value="Genomic_DNA"/>
</dbReference>